<name>A0A1E1JSX3_9HELO</name>
<organism evidence="2 3">
    <name type="scientific">Rhynchosporium graminicola</name>
    <dbReference type="NCBI Taxonomy" id="2792576"/>
    <lineage>
        <taxon>Eukaryota</taxon>
        <taxon>Fungi</taxon>
        <taxon>Dikarya</taxon>
        <taxon>Ascomycota</taxon>
        <taxon>Pezizomycotina</taxon>
        <taxon>Leotiomycetes</taxon>
        <taxon>Helotiales</taxon>
        <taxon>Ploettnerulaceae</taxon>
        <taxon>Rhynchosporium</taxon>
    </lineage>
</organism>
<accession>A0A1E1JSX3</accession>
<comment type="caution">
    <text evidence="2">The sequence shown here is derived from an EMBL/GenBank/DDBJ whole genome shotgun (WGS) entry which is preliminary data.</text>
</comment>
<dbReference type="Proteomes" id="UP000178129">
    <property type="component" value="Unassembled WGS sequence"/>
</dbReference>
<gene>
    <name evidence="2" type="ORF">RCO7_04497</name>
</gene>
<dbReference type="InParanoid" id="A0A1E1JSX3"/>
<dbReference type="AlphaFoldDB" id="A0A1E1JSX3"/>
<keyword evidence="3" id="KW-1185">Reference proteome</keyword>
<evidence type="ECO:0000256" key="1">
    <source>
        <dbReference type="SAM" id="SignalP"/>
    </source>
</evidence>
<proteinExistence type="predicted"/>
<sequence length="102" mass="10817">MQFSTLLSAACILLFATASVIPSSLVMRQSSKSRINIAPLLLGSCLAIGACYYNADEQGCTTTGCGSQSMLGSICSCNMNVQKALDAQLEKGKELWPVKCPY</sequence>
<evidence type="ECO:0000313" key="2">
    <source>
        <dbReference type="EMBL" id="CZS88770.1"/>
    </source>
</evidence>
<dbReference type="EMBL" id="FJUW01000002">
    <property type="protein sequence ID" value="CZS88770.1"/>
    <property type="molecule type" value="Genomic_DNA"/>
</dbReference>
<feature type="chain" id="PRO_5009445231" description="Extracellular membrane protein CFEM domain-containing protein" evidence="1">
    <location>
        <begin position="19"/>
        <end position="102"/>
    </location>
</feature>
<reference evidence="3" key="1">
    <citation type="submission" date="2016-03" db="EMBL/GenBank/DDBJ databases">
        <authorList>
            <person name="Ploux O."/>
        </authorList>
    </citation>
    <scope>NUCLEOTIDE SEQUENCE [LARGE SCALE GENOMIC DNA]</scope>
    <source>
        <strain evidence="3">UK7</strain>
    </source>
</reference>
<feature type="signal peptide" evidence="1">
    <location>
        <begin position="1"/>
        <end position="18"/>
    </location>
</feature>
<keyword evidence="1" id="KW-0732">Signal</keyword>
<evidence type="ECO:0008006" key="4">
    <source>
        <dbReference type="Google" id="ProtNLM"/>
    </source>
</evidence>
<protein>
    <recommendedName>
        <fullName evidence="4">Extracellular membrane protein CFEM domain-containing protein</fullName>
    </recommendedName>
</protein>
<evidence type="ECO:0000313" key="3">
    <source>
        <dbReference type="Proteomes" id="UP000178129"/>
    </source>
</evidence>